<feature type="compositionally biased region" description="Low complexity" evidence="1">
    <location>
        <begin position="552"/>
        <end position="578"/>
    </location>
</feature>
<dbReference type="RefSeq" id="XP_042922822.1">
    <property type="nucleotide sequence ID" value="XM_043064254.1"/>
</dbReference>
<feature type="region of interest" description="Disordered" evidence="1">
    <location>
        <begin position="622"/>
        <end position="661"/>
    </location>
</feature>
<evidence type="ECO:0000256" key="2">
    <source>
        <dbReference type="SAM" id="Phobius"/>
    </source>
</evidence>
<dbReference type="KEGG" id="cre:CHLRE_07g335050v5"/>
<feature type="region of interest" description="Disordered" evidence="1">
    <location>
        <begin position="481"/>
        <end position="502"/>
    </location>
</feature>
<sequence>MKNQGLRWRKRSPSAPEEHGEFSWPENKPSRRNPAAGQSLTLRQLRDAVALALHAAVHPEALVLSREYKQYLTSRMEWKTLGWQAFRVVAEGSYLLAHGLTFDNLVMQVFMLGHLTCVLVHVSNRAFWVRWREEMCMGMNIMYSTVSILKLFNVVPRLLNEDNFLMKYLVLYLADAYFCQVPVHKFYKLQFADASLRWFWWRLYNVMPGMPYVVLIVTSLAWQAFLLTFSASLQAGHVADFKRLHGATASAGSGAGGSTVSGPSAAKPVSTATATTALPASALPAAELPSSRSCGPPAGSAHGESASPARATTRALAPQAQEPGLSGLARAHEARAPLAQLADSGAHQAFAAALLGSGVSSSGLSSSLVASDYMAALSSVGSGPSGYLLSHEPRWSQLVAAALRSGNLGFVTVPVSSSRTSTVQLYLTAADPCHLPARWVERASAFISRGAPGWHLVSASCRQGSLVVHLDLVGITPLEPHTPAQVSAHPHPTSPPHLHANTRRRRQPLDLHVQSAAEPREASRFVQQQPGVPPFPSAPRNSTGPAPVCSSRLRQQPQQPLQQPQQAPGVGLGVSGLPPGSREALEAYLEHLDPSGVMDLLGLEGMPEPQLGDVIAIQSEGLNAGGGGGRGGDGDGHSPRTCSSSSCGSSTRPAEGVQGSGSPGCVRIFRVVEPRPLRNCASLLRQAEVDRHKQQSGSSSREHVTARVAASSTHHSSHTNAHAAEAADAAAAQLGGAGIYTGCNIAMDGELCCAADDDHLAGLRTPELPARGRRWQKLRLQPASEAWGDAFGSLGGAPQPNNAARSHNARQALDDAIALLEMGDIKGIDWQELEAATSDGHALAELLGTGCASMGGHAAAPRVPPMETDAGAASGRLRGVHPHAFGEKLLPLGVLDSLLAGPLVQHSAAGSARVPAAATGDVKGAVGGADAVAAAAPWRHVSPHDISLDRRVVVLASRGSDSSAQAQATPGACLQVSFTCPAGAVPGIKVVLRHISPSSFVTGLHCAKQAEEVSRTLEPNTLQAGGYDTPDTAPQRFTIRVAISSSLRAAPSSGAPSTHAPSRQQAAAADEGPGLLHVELWHQRRRLSSHPVLLLADTAAEAAALGKAPPTTVAVAVESNEAEPQACGVVAWDAEVEGYVHRLLREGHKAVANQLVEDLGTWLAQVAAIERGLLDDPAAAVAATQRIAQVMHVHHFQGGHVAADLLAAAWVPQSAAQQAPPAAAPSGTPGTAEEAGAQSHSGSAAAAGRTHAGAARAVVNVPAVNTPIGVPDALLQLLICQGSMLLAMVVEAGAPRLAAHLKGLLCGPLAAPLRRVLDMATAPRTSLPLLHAAIKSGNLNMIAQVVGWHTEAGTLPYEVWTAEVLVHAASLVPNASGAPMKAGVVDGVPAAAAAPGRDDDDGGDEFLAMLLSAQGPVGLGKPLRPPAWSPAPSNSPGGCAVQVARMETPGEHRAATSDTAVSHVRCGTGAGASPRDGVQSPAHPDAAQAHEAPGAGGKSAGGAAVRDPAAAPLRALAFGGGRDREGSTRVVHVQRQARWEADASEYASGSRAAASQAATALLFGTHISRSCADGAASAASPASLSCGGAATAPAPAETPEAHAMSSGGGHPGVCAAVAPLVLLDGDLLLVTPLHMALALPDGGRLLAHILESYPEAKGIWDASAHAARPASGSSVLNSLRSSLSYDGDQALRLPGLQVQGPNLAVGSPRLSPHGVDAATEAAAAATEMETAQTTASFATISDCGTLTDAATATARTSAACDGSCYSRATSRPSAQMRPVSGGMGATASGYLLPSDPRLSSGTRSRRPGAAGMLGGDGR</sequence>
<evidence type="ECO:0000313" key="4">
    <source>
        <dbReference type="Proteomes" id="UP000006906"/>
    </source>
</evidence>
<feature type="region of interest" description="Disordered" evidence="1">
    <location>
        <begin position="517"/>
        <end position="578"/>
    </location>
</feature>
<dbReference type="GeneID" id="5725705"/>
<feature type="region of interest" description="Disordered" evidence="1">
    <location>
        <begin position="1"/>
        <end position="36"/>
    </location>
</feature>
<proteinExistence type="predicted"/>
<feature type="compositionally biased region" description="Polar residues" evidence="1">
    <location>
        <begin position="1054"/>
        <end position="1065"/>
    </location>
</feature>
<evidence type="ECO:0000313" key="3">
    <source>
        <dbReference type="EMBL" id="PNW80916.1"/>
    </source>
</evidence>
<dbReference type="ExpressionAtlas" id="A0A2K3DK54">
    <property type="expression patterns" value="baseline"/>
</dbReference>
<feature type="region of interest" description="Disordered" evidence="1">
    <location>
        <begin position="1421"/>
        <end position="1440"/>
    </location>
</feature>
<protein>
    <submittedName>
        <fullName evidence="3">Uncharacterized protein</fullName>
    </submittedName>
</protein>
<dbReference type="OrthoDB" id="546615at2759"/>
<feature type="region of interest" description="Disordered" evidence="1">
    <location>
        <begin position="287"/>
        <end position="321"/>
    </location>
</feature>
<name>A0A2K3DK54_CHLRE</name>
<feature type="compositionally biased region" description="Low complexity" evidence="1">
    <location>
        <begin position="639"/>
        <end position="653"/>
    </location>
</feature>
<keyword evidence="2" id="KW-1133">Transmembrane helix</keyword>
<feature type="region of interest" description="Disordered" evidence="1">
    <location>
        <begin position="1586"/>
        <end position="1608"/>
    </location>
</feature>
<keyword evidence="4" id="KW-1185">Reference proteome</keyword>
<feature type="compositionally biased region" description="Low complexity" evidence="1">
    <location>
        <begin position="1586"/>
        <end position="1598"/>
    </location>
</feature>
<evidence type="ECO:0000256" key="1">
    <source>
        <dbReference type="SAM" id="MobiDB-lite"/>
    </source>
</evidence>
<organism evidence="3 4">
    <name type="scientific">Chlamydomonas reinhardtii</name>
    <name type="common">Chlamydomonas smithii</name>
    <dbReference type="NCBI Taxonomy" id="3055"/>
    <lineage>
        <taxon>Eukaryota</taxon>
        <taxon>Viridiplantae</taxon>
        <taxon>Chlorophyta</taxon>
        <taxon>core chlorophytes</taxon>
        <taxon>Chlorophyceae</taxon>
        <taxon>CS clade</taxon>
        <taxon>Chlamydomonadales</taxon>
        <taxon>Chlamydomonadaceae</taxon>
        <taxon>Chlamydomonas</taxon>
    </lineage>
</organism>
<accession>A0A2K3DK54</accession>
<dbReference type="Proteomes" id="UP000006906">
    <property type="component" value="Chromosome 7"/>
</dbReference>
<keyword evidence="2" id="KW-0472">Membrane</keyword>
<keyword evidence="2" id="KW-0812">Transmembrane</keyword>
<feature type="transmembrane region" description="Helical" evidence="2">
    <location>
        <begin position="203"/>
        <end position="225"/>
    </location>
</feature>
<feature type="region of interest" description="Disordered" evidence="1">
    <location>
        <begin position="1048"/>
        <end position="1069"/>
    </location>
</feature>
<reference evidence="3 4" key="1">
    <citation type="journal article" date="2007" name="Science">
        <title>The Chlamydomonas genome reveals the evolution of key animal and plant functions.</title>
        <authorList>
            <person name="Merchant S.S."/>
            <person name="Prochnik S.E."/>
            <person name="Vallon O."/>
            <person name="Harris E.H."/>
            <person name="Karpowicz S.J."/>
            <person name="Witman G.B."/>
            <person name="Terry A."/>
            <person name="Salamov A."/>
            <person name="Fritz-Laylin L.K."/>
            <person name="Marechal-Drouard L."/>
            <person name="Marshall W.F."/>
            <person name="Qu L.H."/>
            <person name="Nelson D.R."/>
            <person name="Sanderfoot A.A."/>
            <person name="Spalding M.H."/>
            <person name="Kapitonov V.V."/>
            <person name="Ren Q."/>
            <person name="Ferris P."/>
            <person name="Lindquist E."/>
            <person name="Shapiro H."/>
            <person name="Lucas S.M."/>
            <person name="Grimwood J."/>
            <person name="Schmutz J."/>
            <person name="Cardol P."/>
            <person name="Cerutti H."/>
            <person name="Chanfreau G."/>
            <person name="Chen C.L."/>
            <person name="Cognat V."/>
            <person name="Croft M.T."/>
            <person name="Dent R."/>
            <person name="Dutcher S."/>
            <person name="Fernandez E."/>
            <person name="Fukuzawa H."/>
            <person name="Gonzalez-Ballester D."/>
            <person name="Gonzalez-Halphen D."/>
            <person name="Hallmann A."/>
            <person name="Hanikenne M."/>
            <person name="Hippler M."/>
            <person name="Inwood W."/>
            <person name="Jabbari K."/>
            <person name="Kalanon M."/>
            <person name="Kuras R."/>
            <person name="Lefebvre P.A."/>
            <person name="Lemaire S.D."/>
            <person name="Lobanov A.V."/>
            <person name="Lohr M."/>
            <person name="Manuell A."/>
            <person name="Meier I."/>
            <person name="Mets L."/>
            <person name="Mittag M."/>
            <person name="Mittelmeier T."/>
            <person name="Moroney J.V."/>
            <person name="Moseley J."/>
            <person name="Napoli C."/>
            <person name="Nedelcu A.M."/>
            <person name="Niyogi K."/>
            <person name="Novoselov S.V."/>
            <person name="Paulsen I.T."/>
            <person name="Pazour G."/>
            <person name="Purton S."/>
            <person name="Ral J.P."/>
            <person name="Riano-Pachon D.M."/>
            <person name="Riekhof W."/>
            <person name="Rymarquis L."/>
            <person name="Schroda M."/>
            <person name="Stern D."/>
            <person name="Umen J."/>
            <person name="Willows R."/>
            <person name="Wilson N."/>
            <person name="Zimmer S.L."/>
            <person name="Allmer J."/>
            <person name="Balk J."/>
            <person name="Bisova K."/>
            <person name="Chen C.J."/>
            <person name="Elias M."/>
            <person name="Gendler K."/>
            <person name="Hauser C."/>
            <person name="Lamb M.R."/>
            <person name="Ledford H."/>
            <person name="Long J.C."/>
            <person name="Minagawa J."/>
            <person name="Page M.D."/>
            <person name="Pan J."/>
            <person name="Pootakham W."/>
            <person name="Roje S."/>
            <person name="Rose A."/>
            <person name="Stahlberg E."/>
            <person name="Terauchi A.M."/>
            <person name="Yang P."/>
            <person name="Ball S."/>
            <person name="Bowler C."/>
            <person name="Dieckmann C.L."/>
            <person name="Gladyshev V.N."/>
            <person name="Green P."/>
            <person name="Jorgensen R."/>
            <person name="Mayfield S."/>
            <person name="Mueller-Roeber B."/>
            <person name="Rajamani S."/>
            <person name="Sayre R.T."/>
            <person name="Brokstein P."/>
            <person name="Dubchak I."/>
            <person name="Goodstein D."/>
            <person name="Hornick L."/>
            <person name="Huang Y.W."/>
            <person name="Jhaveri J."/>
            <person name="Luo Y."/>
            <person name="Martinez D."/>
            <person name="Ngau W.C."/>
            <person name="Otillar B."/>
            <person name="Poliakov A."/>
            <person name="Porter A."/>
            <person name="Szajkowski L."/>
            <person name="Werner G."/>
            <person name="Zhou K."/>
            <person name="Grigoriev I.V."/>
            <person name="Rokhsar D.S."/>
            <person name="Grossman A.R."/>
        </authorList>
    </citation>
    <scope>NUCLEOTIDE SEQUENCE [LARGE SCALE GENOMIC DNA]</scope>
    <source>
        <strain evidence="4">CC-503</strain>
    </source>
</reference>
<dbReference type="Gramene" id="PNW80916">
    <property type="protein sequence ID" value="PNW80916"/>
    <property type="gene ID" value="CHLRE_07g335050v5"/>
</dbReference>
<gene>
    <name evidence="3" type="ORF">CHLRE_07g335050v5</name>
</gene>
<feature type="region of interest" description="Disordered" evidence="1">
    <location>
        <begin position="689"/>
        <end position="724"/>
    </location>
</feature>
<dbReference type="InParanoid" id="A0A2K3DK54"/>
<feature type="region of interest" description="Disordered" evidence="1">
    <location>
        <begin position="1449"/>
        <end position="1504"/>
    </location>
</feature>
<dbReference type="EMBL" id="CM008968">
    <property type="protein sequence ID" value="PNW80916.1"/>
    <property type="molecule type" value="Genomic_DNA"/>
</dbReference>
<feature type="region of interest" description="Disordered" evidence="1">
    <location>
        <begin position="1217"/>
        <end position="1246"/>
    </location>
</feature>
<feature type="compositionally biased region" description="Low complexity" evidence="1">
    <location>
        <begin position="706"/>
        <end position="724"/>
    </location>
</feature>
<feature type="region of interest" description="Disordered" evidence="1">
    <location>
        <begin position="1761"/>
        <end position="1818"/>
    </location>
</feature>